<dbReference type="EMBL" id="JAARZC010000001">
    <property type="protein sequence ID" value="MBC2248468.1"/>
    <property type="molecule type" value="Genomic_DNA"/>
</dbReference>
<dbReference type="AlphaFoldDB" id="A0A7X0ZA07"/>
<dbReference type="RefSeq" id="WP_070285156.1">
    <property type="nucleotide sequence ID" value="NZ_JAARZC010000001.1"/>
</dbReference>
<accession>A0A7X0ZA07</accession>
<sequence>MLKSILISAQRNLELKIEWYHLLEHCLVEQIQLLIDSSELYDMGIVLEAETFVDGFYIEVIFSDICDYDSLMKIIIKATKNISENKLTIHNFDVLNDEVKHFDLTDEEKILYSSITPITGQSIEELYCKINKSDLLCIEKFFHGIDYRFIYTDFDNIEVIKDLEINTITEINKNFEVYKEEPYLNGFIKSEITTTKDFILLSLLSFIVGKSNNSILDKQYLNKYNYYLGYTHDIKIYGIFIILFVAEYQNHSVFIDKKSILEFVEKCNFKMYKNAFSTYFHLTETPRSVAKSLSKNINKLPPISYKQLIQQIQNLRKKDLLNLIRHF</sequence>
<comment type="caution">
    <text evidence="1">The sequence shown here is derived from an EMBL/GenBank/DDBJ whole genome shotgun (WGS) entry which is preliminary data.</text>
</comment>
<reference evidence="1 2" key="1">
    <citation type="submission" date="2020-03" db="EMBL/GenBank/DDBJ databases">
        <title>Soil Listeria distribution.</title>
        <authorList>
            <person name="Liao J."/>
            <person name="Wiedmann M."/>
        </authorList>
    </citation>
    <scope>NUCLEOTIDE SEQUENCE [LARGE SCALE GENOMIC DNA]</scope>
    <source>
        <strain evidence="1 2">FSL L7-0123</strain>
    </source>
</reference>
<organism evidence="1 2">
    <name type="scientific">Listeria cossartiae subsp. cayugensis</name>
    <dbReference type="NCBI Taxonomy" id="2713505"/>
    <lineage>
        <taxon>Bacteria</taxon>
        <taxon>Bacillati</taxon>
        <taxon>Bacillota</taxon>
        <taxon>Bacilli</taxon>
        <taxon>Bacillales</taxon>
        <taxon>Listeriaceae</taxon>
        <taxon>Listeria</taxon>
        <taxon>Listeria cossartiae</taxon>
    </lineage>
</organism>
<evidence type="ECO:0000313" key="1">
    <source>
        <dbReference type="EMBL" id="MBC2248468.1"/>
    </source>
</evidence>
<proteinExistence type="predicted"/>
<protein>
    <submittedName>
        <fullName evidence="1">Uncharacterized protein</fullName>
    </submittedName>
</protein>
<dbReference type="Proteomes" id="UP000559864">
    <property type="component" value="Unassembled WGS sequence"/>
</dbReference>
<evidence type="ECO:0000313" key="2">
    <source>
        <dbReference type="Proteomes" id="UP000559864"/>
    </source>
</evidence>
<gene>
    <name evidence="1" type="ORF">HCB49_00410</name>
</gene>
<name>A0A7X0ZA07_9LIST</name>